<dbReference type="AlphaFoldDB" id="A0A832SZ77"/>
<dbReference type="CDD" id="cd07713">
    <property type="entry name" value="DHPS-like_MBL-fold"/>
    <property type="match status" value="1"/>
</dbReference>
<dbReference type="GO" id="GO:0016787">
    <property type="term" value="F:hydrolase activity"/>
    <property type="evidence" value="ECO:0007669"/>
    <property type="project" value="UniProtKB-KW"/>
</dbReference>
<reference evidence="2" key="1">
    <citation type="journal article" date="2020" name="bioRxiv">
        <title>A rank-normalized archaeal taxonomy based on genome phylogeny resolves widespread incomplete and uneven classifications.</title>
        <authorList>
            <person name="Rinke C."/>
            <person name="Chuvochina M."/>
            <person name="Mussig A.J."/>
            <person name="Chaumeil P.-A."/>
            <person name="Waite D.W."/>
            <person name="Whitman W.B."/>
            <person name="Parks D.H."/>
            <person name="Hugenholtz P."/>
        </authorList>
    </citation>
    <scope>NUCLEOTIDE SEQUENCE</scope>
    <source>
        <strain evidence="2">UBA8834</strain>
    </source>
</reference>
<dbReference type="OMA" id="LNDWGWS"/>
<organism evidence="2 3">
    <name type="scientific">Pyrococcus horikoshii</name>
    <dbReference type="NCBI Taxonomy" id="53953"/>
    <lineage>
        <taxon>Archaea</taxon>
        <taxon>Methanobacteriati</taxon>
        <taxon>Methanobacteriota</taxon>
        <taxon>Thermococci</taxon>
        <taxon>Thermococcales</taxon>
        <taxon>Thermococcaceae</taxon>
        <taxon>Pyrococcus</taxon>
    </lineage>
</organism>
<dbReference type="Gene3D" id="3.60.15.10">
    <property type="entry name" value="Ribonuclease Z/Hydroxyacylglutathione hydrolase-like"/>
    <property type="match status" value="2"/>
</dbReference>
<name>A0A832SZ77_PYRHR</name>
<dbReference type="InterPro" id="IPR041712">
    <property type="entry name" value="DHPS-like_MBL-fold"/>
</dbReference>
<dbReference type="GO" id="GO:0016740">
    <property type="term" value="F:transferase activity"/>
    <property type="evidence" value="ECO:0007669"/>
    <property type="project" value="TreeGrafter"/>
</dbReference>
<gene>
    <name evidence="2" type="ORF">HA331_09100</name>
</gene>
<dbReference type="InterPro" id="IPR052926">
    <property type="entry name" value="Metallo-beta-lactamase_dom"/>
</dbReference>
<dbReference type="RefSeq" id="WP_010885165.1">
    <property type="nucleotide sequence ID" value="NZ_DUJN01000008.1"/>
</dbReference>
<dbReference type="InterPro" id="IPR036866">
    <property type="entry name" value="RibonucZ/Hydroxyglut_hydro"/>
</dbReference>
<keyword evidence="2" id="KW-0378">Hydrolase</keyword>
<dbReference type="SUPFAM" id="SSF56281">
    <property type="entry name" value="Metallo-hydrolase/oxidoreductase"/>
    <property type="match status" value="1"/>
</dbReference>
<evidence type="ECO:0000313" key="3">
    <source>
        <dbReference type="Proteomes" id="UP000617544"/>
    </source>
</evidence>
<dbReference type="EMBL" id="DUJN01000008">
    <property type="protein sequence ID" value="HII61875.1"/>
    <property type="molecule type" value="Genomic_DNA"/>
</dbReference>
<dbReference type="Pfam" id="PF00753">
    <property type="entry name" value="Lactamase_B"/>
    <property type="match status" value="1"/>
</dbReference>
<dbReference type="InterPro" id="IPR001279">
    <property type="entry name" value="Metallo-B-lactamas"/>
</dbReference>
<dbReference type="PANTHER" id="PTHR13754:SF13">
    <property type="entry name" value="METALLO-BETA-LACTAMASE SUPERFAMILY PROTEIN (AFU_ORTHOLOGUE AFUA_3G07630)"/>
    <property type="match status" value="1"/>
</dbReference>
<sequence length="221" mass="24615">MPRLIVLNDNTPSRGLINDWGWSILIEGRERFLFDADTNPLVLAHNSKVLNVNLRNLDFAVLSHWHYDHYGGFEYIAELNPGIKFYAPPQGLALAMRWGFQPIAINFGGKIEEEVYTSGVIDGIEQAIGLETSSGLVVIVGCSHPGVDRMVEEVLKVSGYEKAYLVIGGFHSPPIHRLRNLARLSELIAPAHCSGDVAKAFIKRNYKEKYVDVKTGTILEI</sequence>
<accession>A0A832SZ77</accession>
<comment type="caution">
    <text evidence="2">The sequence shown here is derived from an EMBL/GenBank/DDBJ whole genome shotgun (WGS) entry which is preliminary data.</text>
</comment>
<evidence type="ECO:0000313" key="2">
    <source>
        <dbReference type="EMBL" id="HII61875.1"/>
    </source>
</evidence>
<dbReference type="GeneID" id="1443400"/>
<evidence type="ECO:0000259" key="1">
    <source>
        <dbReference type="SMART" id="SM00849"/>
    </source>
</evidence>
<feature type="domain" description="Metallo-beta-lactamase" evidence="1">
    <location>
        <begin position="20"/>
        <end position="192"/>
    </location>
</feature>
<dbReference type="PANTHER" id="PTHR13754">
    <property type="entry name" value="METALLO-BETA-LACTAMASE SUPERFAMILY PROTEIN"/>
    <property type="match status" value="1"/>
</dbReference>
<dbReference type="Proteomes" id="UP000617544">
    <property type="component" value="Unassembled WGS sequence"/>
</dbReference>
<protein>
    <submittedName>
        <fullName evidence="2">MBL fold metallo-hydrolase</fullName>
    </submittedName>
</protein>
<dbReference type="SMART" id="SM00849">
    <property type="entry name" value="Lactamase_B"/>
    <property type="match status" value="1"/>
</dbReference>
<proteinExistence type="predicted"/>